<evidence type="ECO:0000256" key="1">
    <source>
        <dbReference type="SAM" id="Phobius"/>
    </source>
</evidence>
<feature type="transmembrane region" description="Helical" evidence="1">
    <location>
        <begin position="12"/>
        <end position="31"/>
    </location>
</feature>
<evidence type="ECO:0000313" key="3">
    <source>
        <dbReference type="Proteomes" id="UP001601444"/>
    </source>
</evidence>
<feature type="transmembrane region" description="Helical" evidence="1">
    <location>
        <begin position="177"/>
        <end position="199"/>
    </location>
</feature>
<comment type="caution">
    <text evidence="2">The sequence shown here is derived from an EMBL/GenBank/DDBJ whole genome shotgun (WGS) entry which is preliminary data.</text>
</comment>
<dbReference type="Proteomes" id="UP001601444">
    <property type="component" value="Unassembled WGS sequence"/>
</dbReference>
<organism evidence="2 3">
    <name type="scientific">Nocardia thailandica</name>
    <dbReference type="NCBI Taxonomy" id="257275"/>
    <lineage>
        <taxon>Bacteria</taxon>
        <taxon>Bacillati</taxon>
        <taxon>Actinomycetota</taxon>
        <taxon>Actinomycetes</taxon>
        <taxon>Mycobacteriales</taxon>
        <taxon>Nocardiaceae</taxon>
        <taxon>Nocardia</taxon>
    </lineage>
</organism>
<feature type="transmembrane region" description="Helical" evidence="1">
    <location>
        <begin position="205"/>
        <end position="226"/>
    </location>
</feature>
<keyword evidence="3" id="KW-1185">Reference proteome</keyword>
<name>A0ABW6PNX0_9NOCA</name>
<keyword evidence="1" id="KW-1133">Transmembrane helix</keyword>
<gene>
    <name evidence="2" type="ORF">ACFYTF_14825</name>
</gene>
<dbReference type="EMBL" id="JBIAMX010000007">
    <property type="protein sequence ID" value="MFF0544102.1"/>
    <property type="molecule type" value="Genomic_DNA"/>
</dbReference>
<evidence type="ECO:0008006" key="4">
    <source>
        <dbReference type="Google" id="ProtNLM"/>
    </source>
</evidence>
<dbReference type="RefSeq" id="WP_387700709.1">
    <property type="nucleotide sequence ID" value="NZ_JBIAMX010000007.1"/>
</dbReference>
<proteinExistence type="predicted"/>
<evidence type="ECO:0000313" key="2">
    <source>
        <dbReference type="EMBL" id="MFF0544102.1"/>
    </source>
</evidence>
<feature type="transmembrane region" description="Helical" evidence="1">
    <location>
        <begin position="233"/>
        <end position="254"/>
    </location>
</feature>
<feature type="transmembrane region" description="Helical" evidence="1">
    <location>
        <begin position="291"/>
        <end position="313"/>
    </location>
</feature>
<accession>A0ABW6PNX0</accession>
<feature type="transmembrane region" description="Helical" evidence="1">
    <location>
        <begin position="145"/>
        <end position="170"/>
    </location>
</feature>
<keyword evidence="1" id="KW-0812">Transmembrane</keyword>
<reference evidence="2 3" key="1">
    <citation type="submission" date="2024-10" db="EMBL/GenBank/DDBJ databases">
        <title>The Natural Products Discovery Center: Release of the First 8490 Sequenced Strains for Exploring Actinobacteria Biosynthetic Diversity.</title>
        <authorList>
            <person name="Kalkreuter E."/>
            <person name="Kautsar S.A."/>
            <person name="Yang D."/>
            <person name="Bader C.D."/>
            <person name="Teijaro C.N."/>
            <person name="Fluegel L."/>
            <person name="Davis C.M."/>
            <person name="Simpson J.R."/>
            <person name="Lauterbach L."/>
            <person name="Steele A.D."/>
            <person name="Gui C."/>
            <person name="Meng S."/>
            <person name="Li G."/>
            <person name="Viehrig K."/>
            <person name="Ye F."/>
            <person name="Su P."/>
            <person name="Kiefer A.F."/>
            <person name="Nichols A."/>
            <person name="Cepeda A.J."/>
            <person name="Yan W."/>
            <person name="Fan B."/>
            <person name="Jiang Y."/>
            <person name="Adhikari A."/>
            <person name="Zheng C.-J."/>
            <person name="Schuster L."/>
            <person name="Cowan T.M."/>
            <person name="Smanski M.J."/>
            <person name="Chevrette M.G."/>
            <person name="De Carvalho L.P.S."/>
            <person name="Shen B."/>
        </authorList>
    </citation>
    <scope>NUCLEOTIDE SEQUENCE [LARGE SCALE GENOMIC DNA]</scope>
    <source>
        <strain evidence="2 3">NPDC004045</strain>
    </source>
</reference>
<protein>
    <recommendedName>
        <fullName evidence="4">DUF3533 domain-containing protein</fullName>
    </recommendedName>
</protein>
<sequence length="340" mass="35559">MTRHQFRHIAGHLLIPLLMCVGMAFAYLGAFHSPEPNHLRLAVVGDSPQTLVLAQSMKDKGGDALDVVTLPDRAAAVDALAARDLTGAYVPDPRTPELLVASAASDTSAMAAEVAFRQVSDHQGVPLRITDISAKAGGDPTGQGIFFLLVAISVGAYASVAVLGAAGAAVRMRVRALLGVGTALVISAIGMLVAGPVFHVVDHDYAAVFGMMWLYTAGIITIGIGLHTFLQRWTTLAMIVLFVMLNFTTSGGVYGPELQNGFFGALHAFWNGAGFVEGMRSLLYFDGGAGLGGRLASLAAWLIAGVVLMLVAARYEARRHAAPPAPAEVAEELEESVVAV</sequence>
<keyword evidence="1" id="KW-0472">Membrane</keyword>